<proteinExistence type="predicted"/>
<reference evidence="4 6" key="1">
    <citation type="submission" date="2019-11" db="EMBL/GenBank/DDBJ databases">
        <title>FDA dAtabase for Regulatory Grade micrObial Sequences (FDA-ARGOS): Supporting development and validation of Infectious Disease Dx tests.</title>
        <authorList>
            <person name="Patel R."/>
            <person name="Rucinski S."/>
            <person name="Tallon L."/>
            <person name="Sadzewicz L."/>
            <person name="Vavikolanu K."/>
            <person name="Mehta A."/>
            <person name="Aluvathingal J."/>
            <person name="Nadendla S."/>
            <person name="Nandy P."/>
            <person name="Geyer C."/>
            <person name="Yan Y."/>
            <person name="Sichtig H."/>
        </authorList>
    </citation>
    <scope>NUCLEOTIDE SEQUENCE [LARGE SCALE GENOMIC DNA]</scope>
    <source>
        <strain evidence="4 6">FDAARGOS_557</strain>
        <plasmid evidence="5 6">unnamed3</plasmid>
    </source>
</reference>
<evidence type="ECO:0000313" key="5">
    <source>
        <dbReference type="EMBL" id="QKU23236.1"/>
    </source>
</evidence>
<dbReference type="Proteomes" id="UP000509126">
    <property type="component" value="Chromosome"/>
</dbReference>
<dbReference type="AlphaFoldDB" id="A0A2K8UPS5"/>
<gene>
    <name evidence="4" type="ORF">FOB19_06180</name>
    <name evidence="5" type="ORF">FOB19_18040</name>
    <name evidence="3" type="ORF">J2X86_000692</name>
    <name evidence="2" type="ORF">Q8G51_15010</name>
</gene>
<dbReference type="InterPro" id="IPR009875">
    <property type="entry name" value="PilZ_domain"/>
</dbReference>
<evidence type="ECO:0000259" key="1">
    <source>
        <dbReference type="Pfam" id="PF07238"/>
    </source>
</evidence>
<dbReference type="EMBL" id="CP054803">
    <property type="protein sequence ID" value="QKU21028.1"/>
    <property type="molecule type" value="Genomic_DNA"/>
</dbReference>
<dbReference type="STRING" id="28090.GCA_002119785_02132"/>
<dbReference type="Proteomes" id="UP001262767">
    <property type="component" value="Unassembled WGS sequence"/>
</dbReference>
<dbReference type="EMBL" id="JAVDSC010000002">
    <property type="protein sequence ID" value="MDR6628681.1"/>
    <property type="molecule type" value="Genomic_DNA"/>
</dbReference>
<dbReference type="GeneID" id="69581596"/>
<geneLocation type="plasmid" evidence="5 6">
    <name>unnamed3</name>
</geneLocation>
<dbReference type="RefSeq" id="WP_004279140.1">
    <property type="nucleotide sequence ID" value="NZ_BBSQ01000002.1"/>
</dbReference>
<reference evidence="3" key="3">
    <citation type="submission" date="2023-07" db="EMBL/GenBank/DDBJ databases">
        <title>Sorghum-associated microbial communities from plants grown in Nebraska, USA.</title>
        <authorList>
            <person name="Schachtman D."/>
        </authorList>
    </citation>
    <scope>NUCLEOTIDE SEQUENCE</scope>
    <source>
        <strain evidence="3">BE44</strain>
    </source>
</reference>
<organism evidence="4 6">
    <name type="scientific">Acinetobacter lwoffii</name>
    <dbReference type="NCBI Taxonomy" id="28090"/>
    <lineage>
        <taxon>Bacteria</taxon>
        <taxon>Pseudomonadati</taxon>
        <taxon>Pseudomonadota</taxon>
        <taxon>Gammaproteobacteria</taxon>
        <taxon>Moraxellales</taxon>
        <taxon>Moraxellaceae</taxon>
        <taxon>Acinetobacter</taxon>
    </lineage>
</organism>
<reference evidence="2" key="2">
    <citation type="submission" date="2023-07" db="EMBL/GenBank/DDBJ databases">
        <title>Dynamics of blaOXA-23 gene transmission in Acinetobacter spp. from contaminated veterinary surfaces.</title>
        <authorList>
            <person name="Moreira Da Silva J."/>
            <person name="Menezes J."/>
            <person name="Fernandes L."/>
            <person name="Marques C."/>
            <person name="Amaral A."/>
            <person name="Timofte D."/>
            <person name="Pomba C."/>
        </authorList>
    </citation>
    <scope>NUCLEOTIDE SEQUENCE</scope>
    <source>
        <strain evidence="2">CMVB11Z4A1</strain>
    </source>
</reference>
<dbReference type="GO" id="GO:0035438">
    <property type="term" value="F:cyclic-di-GMP binding"/>
    <property type="evidence" value="ECO:0007669"/>
    <property type="project" value="InterPro"/>
</dbReference>
<dbReference type="EMBL" id="CP054804">
    <property type="protein sequence ID" value="QKU23236.1"/>
    <property type="molecule type" value="Genomic_DNA"/>
</dbReference>
<sequence>MENVQHPNGFTERRVMSRIDAALRINYQIISDDVALNDPYDPNFVLPRYFLLLAELDQFDHAVNYELEQLSEKDQQIARILSLFNQKLNLITGSLYDAIVQSMLPVPEQVNFSETGFSFFNERPIAEGTYLHVTLSHPENFFHIAATAQVAYSREEENGKYRTGAYFITMHPQDRVKLGECVKAHFV</sequence>
<feature type="domain" description="PilZ" evidence="1">
    <location>
        <begin position="110"/>
        <end position="182"/>
    </location>
</feature>
<keyword evidence="5" id="KW-0614">Plasmid</keyword>
<accession>A0A2K8UPS5</accession>
<evidence type="ECO:0000313" key="2">
    <source>
        <dbReference type="EMBL" id="MDP1449054.1"/>
    </source>
</evidence>
<dbReference type="Pfam" id="PF07238">
    <property type="entry name" value="PilZ"/>
    <property type="match status" value="1"/>
</dbReference>
<dbReference type="Gene3D" id="2.40.10.220">
    <property type="entry name" value="predicted glycosyltransferase like domains"/>
    <property type="match status" value="1"/>
</dbReference>
<dbReference type="Proteomes" id="UP000509126">
    <property type="component" value="Plasmid unnamed3"/>
</dbReference>
<evidence type="ECO:0000313" key="4">
    <source>
        <dbReference type="EMBL" id="QKU21028.1"/>
    </source>
</evidence>
<dbReference type="Proteomes" id="UP001242129">
    <property type="component" value="Unassembled WGS sequence"/>
</dbReference>
<name>A0A2K8UPS5_ACILW</name>
<evidence type="ECO:0000313" key="6">
    <source>
        <dbReference type="Proteomes" id="UP000509126"/>
    </source>
</evidence>
<protein>
    <submittedName>
        <fullName evidence="4">PilZ domain-containing protein</fullName>
    </submittedName>
</protein>
<evidence type="ECO:0000313" key="3">
    <source>
        <dbReference type="EMBL" id="MDR6628681.1"/>
    </source>
</evidence>
<dbReference type="EMBL" id="JAUUUS010000322">
    <property type="protein sequence ID" value="MDP1449054.1"/>
    <property type="molecule type" value="Genomic_DNA"/>
</dbReference>